<reference evidence="5" key="1">
    <citation type="submission" date="2021-11" db="EMBL/GenBank/DDBJ databases">
        <authorList>
            <person name="Schell T."/>
        </authorList>
    </citation>
    <scope>NUCLEOTIDE SEQUENCE</scope>
    <source>
        <strain evidence="5">M5</strain>
    </source>
</reference>
<evidence type="ECO:0000256" key="3">
    <source>
        <dbReference type="SAM" id="SignalP"/>
    </source>
</evidence>
<dbReference type="InterPro" id="IPR042495">
    <property type="entry name" value="PDGFRL"/>
</dbReference>
<dbReference type="EMBL" id="CAKKLH010000290">
    <property type="protein sequence ID" value="CAH0109046.1"/>
    <property type="molecule type" value="Genomic_DNA"/>
</dbReference>
<dbReference type="PANTHER" id="PTHR15360">
    <property type="entry name" value="PLATELET-DERIVED GROWTH FACTOR RECEPTOR LIKE"/>
    <property type="match status" value="1"/>
</dbReference>
<feature type="signal peptide" evidence="3">
    <location>
        <begin position="1"/>
        <end position="29"/>
    </location>
</feature>
<comment type="subunit">
    <text evidence="1">Forms a complex composed of PDGFRL, TNK2 and GRB2.</text>
</comment>
<organism evidence="5 6">
    <name type="scientific">Daphnia galeata</name>
    <dbReference type="NCBI Taxonomy" id="27404"/>
    <lineage>
        <taxon>Eukaryota</taxon>
        <taxon>Metazoa</taxon>
        <taxon>Ecdysozoa</taxon>
        <taxon>Arthropoda</taxon>
        <taxon>Crustacea</taxon>
        <taxon>Branchiopoda</taxon>
        <taxon>Diplostraca</taxon>
        <taxon>Cladocera</taxon>
        <taxon>Anomopoda</taxon>
        <taxon>Daphniidae</taxon>
        <taxon>Daphnia</taxon>
    </lineage>
</organism>
<accession>A0A8J2RV21</accession>
<dbReference type="OrthoDB" id="6077854at2759"/>
<dbReference type="InterPro" id="IPR036179">
    <property type="entry name" value="Ig-like_dom_sf"/>
</dbReference>
<dbReference type="InterPro" id="IPR013783">
    <property type="entry name" value="Ig-like_fold"/>
</dbReference>
<dbReference type="SUPFAM" id="SSF48726">
    <property type="entry name" value="Immunoglobulin"/>
    <property type="match status" value="2"/>
</dbReference>
<sequence>MFSLSISCAISMRSATLLLLFYFLIVTDAQSGPQRIQMIPNVTEQVIEVNSTLTLTCFSEMDKHGNISWMLPDNLGKFPEKSDTANRLQITYGENDTHLMTTMTLLETTTKDSGEFGCAGRENVSQYIYVFSEDMYVFMDHRDNVKDFYSSKQGETLHIPCKRTHPKVNVSLNLVRQWASKEWTEDNAKDLLSDPDSTWSFSKEYGLTLNDPKISDSGYYQCVGTMNDVPKHENFRIIVKGMELTRVGDVEDPLEGTNVTLICLIHTDGENKMRNGFPSPPEWLYRMNDTGEMQSINKTNPPEGLTSYIIQSEILLT</sequence>
<proteinExistence type="predicted"/>
<protein>
    <recommendedName>
        <fullName evidence="2">Platelet-derived growth factor receptor-like protein</fullName>
    </recommendedName>
</protein>
<evidence type="ECO:0000256" key="2">
    <source>
        <dbReference type="ARBA" id="ARBA00019671"/>
    </source>
</evidence>
<comment type="caution">
    <text evidence="5">The sequence shown here is derived from an EMBL/GenBank/DDBJ whole genome shotgun (WGS) entry which is preliminary data.</text>
</comment>
<feature type="domain" description="Ig-like" evidence="4">
    <location>
        <begin position="33"/>
        <end position="118"/>
    </location>
</feature>
<evidence type="ECO:0000259" key="4">
    <source>
        <dbReference type="PROSITE" id="PS50835"/>
    </source>
</evidence>
<dbReference type="AlphaFoldDB" id="A0A8J2RV21"/>
<dbReference type="InterPro" id="IPR007110">
    <property type="entry name" value="Ig-like_dom"/>
</dbReference>
<name>A0A8J2RV21_9CRUS</name>
<keyword evidence="6" id="KW-1185">Reference proteome</keyword>
<feature type="chain" id="PRO_5035237433" description="Platelet-derived growth factor receptor-like protein" evidence="3">
    <location>
        <begin position="30"/>
        <end position="317"/>
    </location>
</feature>
<evidence type="ECO:0000313" key="5">
    <source>
        <dbReference type="EMBL" id="CAH0109046.1"/>
    </source>
</evidence>
<gene>
    <name evidence="5" type="ORF">DGAL_LOCUS12507</name>
</gene>
<dbReference type="Proteomes" id="UP000789390">
    <property type="component" value="Unassembled WGS sequence"/>
</dbReference>
<evidence type="ECO:0000256" key="1">
    <source>
        <dbReference type="ARBA" id="ARBA00011360"/>
    </source>
</evidence>
<dbReference type="PANTHER" id="PTHR15360:SF4">
    <property type="entry name" value="PROTEIN KINASE DOMAIN-CONTAINING PROTEIN"/>
    <property type="match status" value="1"/>
</dbReference>
<keyword evidence="3" id="KW-0732">Signal</keyword>
<evidence type="ECO:0000313" key="6">
    <source>
        <dbReference type="Proteomes" id="UP000789390"/>
    </source>
</evidence>
<dbReference type="Gene3D" id="2.60.40.10">
    <property type="entry name" value="Immunoglobulins"/>
    <property type="match status" value="2"/>
</dbReference>
<dbReference type="PROSITE" id="PS50835">
    <property type="entry name" value="IG_LIKE"/>
    <property type="match status" value="1"/>
</dbReference>
<dbReference type="SMART" id="SM00409">
    <property type="entry name" value="IG"/>
    <property type="match status" value="2"/>
</dbReference>
<dbReference type="InterPro" id="IPR003599">
    <property type="entry name" value="Ig_sub"/>
</dbReference>